<dbReference type="SUPFAM" id="SSF161098">
    <property type="entry name" value="MetI-like"/>
    <property type="match status" value="1"/>
</dbReference>
<comment type="caution">
    <text evidence="10">The sequence shown here is derived from an EMBL/GenBank/DDBJ whole genome shotgun (WGS) entry which is preliminary data.</text>
</comment>
<dbReference type="CDD" id="cd06261">
    <property type="entry name" value="TM_PBP2"/>
    <property type="match status" value="1"/>
</dbReference>
<comment type="subcellular location">
    <subcellularLocation>
        <location evidence="1 7">Cell membrane</location>
        <topology evidence="1 7">Multi-pass membrane protein</topology>
    </subcellularLocation>
</comment>
<keyword evidence="5 7" id="KW-1133">Transmembrane helix</keyword>
<accession>A0A852T5M7</accession>
<evidence type="ECO:0000256" key="3">
    <source>
        <dbReference type="ARBA" id="ARBA00022475"/>
    </source>
</evidence>
<dbReference type="Proteomes" id="UP000589620">
    <property type="component" value="Unassembled WGS sequence"/>
</dbReference>
<dbReference type="PROSITE" id="PS50928">
    <property type="entry name" value="ABC_TM1"/>
    <property type="match status" value="1"/>
</dbReference>
<feature type="transmembrane region" description="Helical" evidence="7">
    <location>
        <begin position="174"/>
        <end position="193"/>
    </location>
</feature>
<evidence type="ECO:0000256" key="6">
    <source>
        <dbReference type="ARBA" id="ARBA00023136"/>
    </source>
</evidence>
<evidence type="ECO:0000256" key="5">
    <source>
        <dbReference type="ARBA" id="ARBA00022989"/>
    </source>
</evidence>
<feature type="domain" description="ABC transmembrane type-1" evidence="9">
    <location>
        <begin position="119"/>
        <end position="326"/>
    </location>
</feature>
<feature type="compositionally biased region" description="Polar residues" evidence="8">
    <location>
        <begin position="1"/>
        <end position="16"/>
    </location>
</feature>
<protein>
    <submittedName>
        <fullName evidence="10">Multiple sugar transport system permease protein</fullName>
    </submittedName>
</protein>
<feature type="transmembrane region" description="Helical" evidence="7">
    <location>
        <begin position="246"/>
        <end position="267"/>
    </location>
</feature>
<dbReference type="Pfam" id="PF00528">
    <property type="entry name" value="BPD_transp_1"/>
    <property type="match status" value="1"/>
</dbReference>
<keyword evidence="10" id="KW-0762">Sugar transport</keyword>
<dbReference type="PANTHER" id="PTHR43005:SF2">
    <property type="entry name" value="INTEGRAL MEMBRANE SUGAR TRANSPORT PROTEIN"/>
    <property type="match status" value="1"/>
</dbReference>
<dbReference type="PANTHER" id="PTHR43005">
    <property type="entry name" value="BLR7065 PROTEIN"/>
    <property type="match status" value="1"/>
</dbReference>
<gene>
    <name evidence="10" type="ORF">BJ963_003700</name>
</gene>
<evidence type="ECO:0000259" key="9">
    <source>
        <dbReference type="PROSITE" id="PS50928"/>
    </source>
</evidence>
<dbReference type="AlphaFoldDB" id="A0A852T5M7"/>
<keyword evidence="6 7" id="KW-0472">Membrane</keyword>
<evidence type="ECO:0000256" key="4">
    <source>
        <dbReference type="ARBA" id="ARBA00022692"/>
    </source>
</evidence>
<dbReference type="InterPro" id="IPR035906">
    <property type="entry name" value="MetI-like_sf"/>
</dbReference>
<reference evidence="10 11" key="1">
    <citation type="submission" date="2020-07" db="EMBL/GenBank/DDBJ databases">
        <title>Sequencing the genomes of 1000 actinobacteria strains.</title>
        <authorList>
            <person name="Klenk H.-P."/>
        </authorList>
    </citation>
    <scope>NUCLEOTIDE SEQUENCE [LARGE SCALE GENOMIC DNA]</scope>
    <source>
        <strain evidence="10 11">DSM 23871</strain>
    </source>
</reference>
<keyword evidence="3" id="KW-1003">Cell membrane</keyword>
<comment type="similarity">
    <text evidence="7">Belongs to the binding-protein-dependent transport system permease family.</text>
</comment>
<evidence type="ECO:0000256" key="2">
    <source>
        <dbReference type="ARBA" id="ARBA00022448"/>
    </source>
</evidence>
<name>A0A852T5M7_9MICO</name>
<dbReference type="Gene3D" id="1.10.3720.10">
    <property type="entry name" value="MetI-like"/>
    <property type="match status" value="1"/>
</dbReference>
<keyword evidence="4 7" id="KW-0812">Transmembrane</keyword>
<dbReference type="RefSeq" id="WP_179457908.1">
    <property type="nucleotide sequence ID" value="NZ_BAAAPX010000001.1"/>
</dbReference>
<evidence type="ECO:0000256" key="1">
    <source>
        <dbReference type="ARBA" id="ARBA00004651"/>
    </source>
</evidence>
<organism evidence="10 11">
    <name type="scientific">Leifsonia soli</name>
    <dbReference type="NCBI Taxonomy" id="582665"/>
    <lineage>
        <taxon>Bacteria</taxon>
        <taxon>Bacillati</taxon>
        <taxon>Actinomycetota</taxon>
        <taxon>Actinomycetes</taxon>
        <taxon>Micrococcales</taxon>
        <taxon>Microbacteriaceae</taxon>
        <taxon>Leifsonia</taxon>
    </lineage>
</organism>
<evidence type="ECO:0000313" key="11">
    <source>
        <dbReference type="Proteomes" id="UP000589620"/>
    </source>
</evidence>
<feature type="transmembrane region" description="Helical" evidence="7">
    <location>
        <begin position="36"/>
        <end position="57"/>
    </location>
</feature>
<sequence length="347" mass="37709">MSTSNVVAPSSASTGKNGKPPIRAGAKRQRAQQSRWAFYLIIPTLILLAIVIGYPVVSAIVMSFQKDAGLDPATGLFVQGGFAGFQNYAHWLLQQCQGPNGTTISCPPGNLGSTFWSAVFVTFFFTVTTVILETGLGLWFALIMNRAFRGRGLVRAAILIPWAIPTAVTAKLWFFIFSVAGVANAVLGAHILWTSDEWASRFAVIIADTWKTTPFMALLILAGLQIIPEEVYEAAKVDGASTWQRFWRVTMPLLKPALMVAILFRVLDALRIYDLPQILTGGGGGTGHATTTLSILVVDQIRQGFNSAAALSTITFIIIFLIAFIFVRILGTNVVRTQEDQQKGAKR</sequence>
<evidence type="ECO:0000256" key="7">
    <source>
        <dbReference type="RuleBase" id="RU363032"/>
    </source>
</evidence>
<feature type="transmembrane region" description="Helical" evidence="7">
    <location>
        <begin position="115"/>
        <end position="140"/>
    </location>
</feature>
<dbReference type="InterPro" id="IPR000515">
    <property type="entry name" value="MetI-like"/>
</dbReference>
<dbReference type="GO" id="GO:0055085">
    <property type="term" value="P:transmembrane transport"/>
    <property type="evidence" value="ECO:0007669"/>
    <property type="project" value="InterPro"/>
</dbReference>
<feature type="region of interest" description="Disordered" evidence="8">
    <location>
        <begin position="1"/>
        <end position="26"/>
    </location>
</feature>
<dbReference type="EMBL" id="JACCBJ010000001">
    <property type="protein sequence ID" value="NYD76181.1"/>
    <property type="molecule type" value="Genomic_DNA"/>
</dbReference>
<evidence type="ECO:0000313" key="10">
    <source>
        <dbReference type="EMBL" id="NYD76181.1"/>
    </source>
</evidence>
<feature type="transmembrane region" description="Helical" evidence="7">
    <location>
        <begin position="308"/>
        <end position="330"/>
    </location>
</feature>
<keyword evidence="11" id="KW-1185">Reference proteome</keyword>
<proteinExistence type="inferred from homology"/>
<evidence type="ECO:0000256" key="8">
    <source>
        <dbReference type="SAM" id="MobiDB-lite"/>
    </source>
</evidence>
<keyword evidence="2 7" id="KW-0813">Transport</keyword>
<dbReference type="GO" id="GO:0005886">
    <property type="term" value="C:plasma membrane"/>
    <property type="evidence" value="ECO:0007669"/>
    <property type="project" value="UniProtKB-SubCell"/>
</dbReference>